<reference evidence="1 2" key="1">
    <citation type="submission" date="2015-08" db="EMBL/GenBank/DDBJ databases">
        <title>Next Generation Sequencing and Analysis of the Genome of Puccinia sorghi L Schw, the Causal Agent of Maize Common Rust.</title>
        <authorList>
            <person name="Rochi L."/>
            <person name="Burguener G."/>
            <person name="Darino M."/>
            <person name="Turjanski A."/>
            <person name="Kreff E."/>
            <person name="Dieguez M.J."/>
            <person name="Sacco F."/>
        </authorList>
    </citation>
    <scope>NUCLEOTIDE SEQUENCE [LARGE SCALE GENOMIC DNA]</scope>
    <source>
        <strain evidence="1 2">RO10H11247</strain>
    </source>
</reference>
<protein>
    <submittedName>
        <fullName evidence="1">Uncharacterized protein</fullName>
    </submittedName>
</protein>
<keyword evidence="2" id="KW-1185">Reference proteome</keyword>
<dbReference type="EMBL" id="LAVV01008810">
    <property type="protein sequence ID" value="KNZ51883.1"/>
    <property type="molecule type" value="Genomic_DNA"/>
</dbReference>
<proteinExistence type="predicted"/>
<dbReference type="OrthoDB" id="3039677at2759"/>
<evidence type="ECO:0000313" key="1">
    <source>
        <dbReference type="EMBL" id="KNZ51883.1"/>
    </source>
</evidence>
<dbReference type="AlphaFoldDB" id="A0A0L6UTN1"/>
<dbReference type="VEuPathDB" id="FungiDB:VP01_3778g6"/>
<dbReference type="Proteomes" id="UP000037035">
    <property type="component" value="Unassembled WGS sequence"/>
</dbReference>
<gene>
    <name evidence="1" type="ORF">VP01_3778g6</name>
</gene>
<evidence type="ECO:0000313" key="2">
    <source>
        <dbReference type="Proteomes" id="UP000037035"/>
    </source>
</evidence>
<dbReference type="STRING" id="27349.A0A0L6UTN1"/>
<comment type="caution">
    <text evidence="1">The sequence shown here is derived from an EMBL/GenBank/DDBJ whole genome shotgun (WGS) entry which is preliminary data.</text>
</comment>
<organism evidence="1 2">
    <name type="scientific">Puccinia sorghi</name>
    <dbReference type="NCBI Taxonomy" id="27349"/>
    <lineage>
        <taxon>Eukaryota</taxon>
        <taxon>Fungi</taxon>
        <taxon>Dikarya</taxon>
        <taxon>Basidiomycota</taxon>
        <taxon>Pucciniomycotina</taxon>
        <taxon>Pucciniomycetes</taxon>
        <taxon>Pucciniales</taxon>
        <taxon>Pucciniaceae</taxon>
        <taxon>Puccinia</taxon>
    </lineage>
</organism>
<name>A0A0L6UTN1_9BASI</name>
<accession>A0A0L6UTN1</accession>
<sequence length="284" mass="32116">MVTITDMMRPLIEEFLKLNQSVKVNTAQFSEGQIVTAKLGALIGNIVATHKVAGFTSHSGKRFCSWCNVLNTNITKMTIGRLLNQRDTLACARDWLNSTAGVRKKLVKQTGVRSLELNRLPWNPIRNVVLGVMYNCRNQRKLEVPGKVEMKQPYGGTFWSVAQKKRLVAFVFEVVSVKNGKLKSSEWHTLFAIHLPLAAISVFCESEAFDECLQKNKNAIDNSTALVRCTNIVSSNKVSPQDPEDKTYMRTSQMIFPEIKILPNHHYVLQIPQQLKWWGPLMAV</sequence>